<keyword evidence="2" id="KW-1185">Reference proteome</keyword>
<gene>
    <name evidence="1" type="ORF">J2S77_002175</name>
</gene>
<comment type="caution">
    <text evidence="1">The sequence shown here is derived from an EMBL/GenBank/DDBJ whole genome shotgun (WGS) entry which is preliminary data.</text>
</comment>
<accession>A0ABT9VGT4</accession>
<proteinExistence type="predicted"/>
<protein>
    <recommendedName>
        <fullName evidence="3">EcsC family protein</fullName>
    </recommendedName>
</protein>
<dbReference type="PANTHER" id="PTHR41260:SF1">
    <property type="entry name" value="PROTEIN ECSC"/>
    <property type="match status" value="1"/>
</dbReference>
<reference evidence="1 2" key="1">
    <citation type="submission" date="2023-07" db="EMBL/GenBank/DDBJ databases">
        <title>Genomic Encyclopedia of Type Strains, Phase IV (KMG-IV): sequencing the most valuable type-strain genomes for metagenomic binning, comparative biology and taxonomic classification.</title>
        <authorList>
            <person name="Goeker M."/>
        </authorList>
    </citation>
    <scope>NUCLEOTIDE SEQUENCE [LARGE SCALE GENOMIC DNA]</scope>
    <source>
        <strain evidence="1 2">DSM 16460</strain>
    </source>
</reference>
<evidence type="ECO:0000313" key="1">
    <source>
        <dbReference type="EMBL" id="MDQ0160173.1"/>
    </source>
</evidence>
<name>A0ABT9VGT4_9BACI</name>
<dbReference type="InterPro" id="IPR024787">
    <property type="entry name" value="EcsC"/>
</dbReference>
<sequence>MGEERVLVDLSRWEEDLASYVSNDFEKMYELWVQDQFQKLPKHVQQRFFNGVDQWLIYTYTFLQGTQMQQDAYDRLLQIGRTYDETINTVEDLSRLSIEKQTYLANQHVAKNRLYSFVQGGMAGSGGWFLLGVDIPLMVGLNLRTIQLIGTSFGYNMHNPIEMLLALKVFHAGALPKRLRYEAWQELKGNVNEYDSFMGEHEELTNPTWAEQPLKSIFKTLVIVLSRRKMIQGLPIVSVGIGATINYKTAKDVSDFATRFYQYRSIQSSNK</sequence>
<dbReference type="RefSeq" id="WP_306977222.1">
    <property type="nucleotide sequence ID" value="NZ_JAUSTQ010000009.1"/>
</dbReference>
<organism evidence="1 2">
    <name type="scientific">Alkalibacillus salilacus</name>
    <dbReference type="NCBI Taxonomy" id="284582"/>
    <lineage>
        <taxon>Bacteria</taxon>
        <taxon>Bacillati</taxon>
        <taxon>Bacillota</taxon>
        <taxon>Bacilli</taxon>
        <taxon>Bacillales</taxon>
        <taxon>Bacillaceae</taxon>
        <taxon>Alkalibacillus</taxon>
    </lineage>
</organism>
<dbReference type="EMBL" id="JAUSTQ010000009">
    <property type="protein sequence ID" value="MDQ0160173.1"/>
    <property type="molecule type" value="Genomic_DNA"/>
</dbReference>
<dbReference type="Proteomes" id="UP001224359">
    <property type="component" value="Unassembled WGS sequence"/>
</dbReference>
<evidence type="ECO:0000313" key="2">
    <source>
        <dbReference type="Proteomes" id="UP001224359"/>
    </source>
</evidence>
<dbReference type="PANTHER" id="PTHR41260">
    <property type="entry name" value="PROTEIN ECSC"/>
    <property type="match status" value="1"/>
</dbReference>
<dbReference type="Pfam" id="PF12787">
    <property type="entry name" value="EcsC"/>
    <property type="match status" value="1"/>
</dbReference>
<evidence type="ECO:0008006" key="3">
    <source>
        <dbReference type="Google" id="ProtNLM"/>
    </source>
</evidence>